<protein>
    <recommendedName>
        <fullName evidence="4">DUF5666 domain-containing protein</fullName>
    </recommendedName>
</protein>
<evidence type="ECO:0000313" key="2">
    <source>
        <dbReference type="EMBL" id="TCT08644.1"/>
    </source>
</evidence>
<feature type="chain" id="PRO_5020712117" description="DUF5666 domain-containing protein" evidence="1">
    <location>
        <begin position="22"/>
        <end position="196"/>
    </location>
</feature>
<dbReference type="Proteomes" id="UP000295525">
    <property type="component" value="Unassembled WGS sequence"/>
</dbReference>
<proteinExistence type="predicted"/>
<dbReference type="EMBL" id="SMAJ01000005">
    <property type="protein sequence ID" value="TCT08644.1"/>
    <property type="molecule type" value="Genomic_DNA"/>
</dbReference>
<feature type="signal peptide" evidence="1">
    <location>
        <begin position="1"/>
        <end position="21"/>
    </location>
</feature>
<organism evidence="2 3">
    <name type="scientific">Paralcaligenes ureilyticus</name>
    <dbReference type="NCBI Taxonomy" id="627131"/>
    <lineage>
        <taxon>Bacteria</taxon>
        <taxon>Pseudomonadati</taxon>
        <taxon>Pseudomonadota</taxon>
        <taxon>Betaproteobacteria</taxon>
        <taxon>Burkholderiales</taxon>
        <taxon>Alcaligenaceae</taxon>
        <taxon>Paralcaligenes</taxon>
    </lineage>
</organism>
<accession>A0A4R3M5L2</accession>
<keyword evidence="1" id="KW-0732">Signal</keyword>
<sequence length="196" mass="20580">MKLAHLLVALLLATVSASSFAQPLRVRGEIEKLDHSVLTVKASDAAVFNVKLDDAVQVTAMAAASLADITIGKFVGTAARPGPNGQLVALEVHIFPESMRGTGEGHRPMDHENTMTNATVNKVVTAVHGRVLTLHYKGGEQQVQIPDGVPIVMLSPSNRGVLKPGEHVSIRAIKQPDGSISAARVTVGLNGLVPPL</sequence>
<dbReference type="RefSeq" id="WP_132581802.1">
    <property type="nucleotide sequence ID" value="NZ_SMAJ01000005.1"/>
</dbReference>
<comment type="caution">
    <text evidence="2">The sequence shown here is derived from an EMBL/GenBank/DDBJ whole genome shotgun (WGS) entry which is preliminary data.</text>
</comment>
<reference evidence="2 3" key="1">
    <citation type="submission" date="2019-03" db="EMBL/GenBank/DDBJ databases">
        <title>Genomic Encyclopedia of Type Strains, Phase IV (KMG-IV): sequencing the most valuable type-strain genomes for metagenomic binning, comparative biology and taxonomic classification.</title>
        <authorList>
            <person name="Goeker M."/>
        </authorList>
    </citation>
    <scope>NUCLEOTIDE SEQUENCE [LARGE SCALE GENOMIC DNA]</scope>
    <source>
        <strain evidence="2 3">DSM 24591</strain>
    </source>
</reference>
<dbReference type="OrthoDB" id="7068047at2"/>
<keyword evidence="3" id="KW-1185">Reference proteome</keyword>
<evidence type="ECO:0000256" key="1">
    <source>
        <dbReference type="SAM" id="SignalP"/>
    </source>
</evidence>
<gene>
    <name evidence="2" type="ORF">EDC26_105196</name>
</gene>
<dbReference type="AlphaFoldDB" id="A0A4R3M5L2"/>
<evidence type="ECO:0000313" key="3">
    <source>
        <dbReference type="Proteomes" id="UP000295525"/>
    </source>
</evidence>
<evidence type="ECO:0008006" key="4">
    <source>
        <dbReference type="Google" id="ProtNLM"/>
    </source>
</evidence>
<name>A0A4R3M5L2_9BURK</name>